<dbReference type="RefSeq" id="WP_352890774.1">
    <property type="nucleotide sequence ID" value="NZ_JBEPIJ010000026.1"/>
</dbReference>
<evidence type="ECO:0000313" key="2">
    <source>
        <dbReference type="Proteomes" id="UP001465331"/>
    </source>
</evidence>
<dbReference type="EMBL" id="JBEPIJ010000026">
    <property type="protein sequence ID" value="MES0875279.1"/>
    <property type="molecule type" value="Genomic_DNA"/>
</dbReference>
<protein>
    <submittedName>
        <fullName evidence="1">Uncharacterized protein</fullName>
    </submittedName>
</protein>
<proteinExistence type="predicted"/>
<name>A0ABV2ADP4_9GAMM</name>
<comment type="caution">
    <text evidence="1">The sequence shown here is derived from an EMBL/GenBank/DDBJ whole genome shotgun (WGS) entry which is preliminary data.</text>
</comment>
<evidence type="ECO:0000313" key="1">
    <source>
        <dbReference type="EMBL" id="MES0875279.1"/>
    </source>
</evidence>
<sequence length="40" mass="4415">MSTTSDRTAPYGAAIIQPRIGTMARQTGFDDFLVNEIGRR</sequence>
<organism evidence="1 2">
    <name type="scientific">Sinimarinibacterium thermocellulolyticum</name>
    <dbReference type="NCBI Taxonomy" id="3170016"/>
    <lineage>
        <taxon>Bacteria</taxon>
        <taxon>Pseudomonadati</taxon>
        <taxon>Pseudomonadota</taxon>
        <taxon>Gammaproteobacteria</taxon>
        <taxon>Nevskiales</taxon>
        <taxon>Nevskiaceae</taxon>
        <taxon>Sinimarinibacterium</taxon>
    </lineage>
</organism>
<gene>
    <name evidence="1" type="ORF">ABSH63_14865</name>
</gene>
<reference evidence="1 2" key="1">
    <citation type="submission" date="2024-06" db="EMBL/GenBank/DDBJ databases">
        <authorList>
            <person name="Li Z."/>
            <person name="Jiang Y."/>
        </authorList>
    </citation>
    <scope>NUCLEOTIDE SEQUENCE [LARGE SCALE GENOMIC DNA]</scope>
    <source>
        <strain evidence="1 2">HSW-8</strain>
    </source>
</reference>
<accession>A0ABV2ADP4</accession>
<dbReference type="Proteomes" id="UP001465331">
    <property type="component" value="Unassembled WGS sequence"/>
</dbReference>
<keyword evidence="2" id="KW-1185">Reference proteome</keyword>